<accession>A0A485NR36</accession>
<evidence type="ECO:0000313" key="2">
    <source>
        <dbReference type="Proteomes" id="UP000386466"/>
    </source>
</evidence>
<reference evidence="1 2" key="1">
    <citation type="submission" date="2019-01" db="EMBL/GenBank/DDBJ databases">
        <authorList>
            <person name="Alioto T."/>
            <person name="Alioto T."/>
        </authorList>
    </citation>
    <scope>NUCLEOTIDE SEQUENCE [LARGE SCALE GENOMIC DNA]</scope>
</reference>
<protein>
    <submittedName>
        <fullName evidence="1">Uncharacterized protein</fullName>
    </submittedName>
</protein>
<sequence>MAALQRSVRWERETNQEIFIARGAKVRPQHQDNKLVTTILRKRNEEAIVDSSLSANTVATDTDLRAA</sequence>
<dbReference type="AlphaFoldDB" id="A0A485NR36"/>
<gene>
    <name evidence="1" type="ORF">LYPA_23C017784</name>
</gene>
<dbReference type="EMBL" id="CAAGRJ010020041">
    <property type="protein sequence ID" value="VFV34668.1"/>
    <property type="molecule type" value="Genomic_DNA"/>
</dbReference>
<organism evidence="1 2">
    <name type="scientific">Lynx pardinus</name>
    <name type="common">Iberian lynx</name>
    <name type="synonym">Felis pardina</name>
    <dbReference type="NCBI Taxonomy" id="191816"/>
    <lineage>
        <taxon>Eukaryota</taxon>
        <taxon>Metazoa</taxon>
        <taxon>Chordata</taxon>
        <taxon>Craniata</taxon>
        <taxon>Vertebrata</taxon>
        <taxon>Euteleostomi</taxon>
        <taxon>Mammalia</taxon>
        <taxon>Eutheria</taxon>
        <taxon>Laurasiatheria</taxon>
        <taxon>Carnivora</taxon>
        <taxon>Feliformia</taxon>
        <taxon>Felidae</taxon>
        <taxon>Felinae</taxon>
        <taxon>Lynx</taxon>
    </lineage>
</organism>
<proteinExistence type="predicted"/>
<name>A0A485NR36_LYNPA</name>
<keyword evidence="2" id="KW-1185">Reference proteome</keyword>
<dbReference type="Proteomes" id="UP000386466">
    <property type="component" value="Unassembled WGS sequence"/>
</dbReference>
<evidence type="ECO:0000313" key="1">
    <source>
        <dbReference type="EMBL" id="VFV34668.1"/>
    </source>
</evidence>